<evidence type="ECO:0000313" key="2">
    <source>
        <dbReference type="EMBL" id="BFD45942.1"/>
    </source>
</evidence>
<organism evidence="2">
    <name type="scientific">Candidatus Tisiphia endosymbiont of Sergentomyia squamirostris</name>
    <dbReference type="NCBI Taxonomy" id="3113639"/>
    <lineage>
        <taxon>Bacteria</taxon>
        <taxon>Pseudomonadati</taxon>
        <taxon>Pseudomonadota</taxon>
        <taxon>Alphaproteobacteria</taxon>
        <taxon>Rickettsiales</taxon>
        <taxon>Rickettsiaceae</taxon>
        <taxon>Rickettsieae</taxon>
        <taxon>Candidatus Tisiphia</taxon>
    </lineage>
</organism>
<feature type="domain" description="Phasin" evidence="1">
    <location>
        <begin position="36"/>
        <end position="130"/>
    </location>
</feature>
<proteinExistence type="predicted"/>
<dbReference type="EMBL" id="AP029170">
    <property type="protein sequence ID" value="BFD45942.1"/>
    <property type="molecule type" value="Genomic_DNA"/>
</dbReference>
<dbReference type="InterPro" id="IPR018968">
    <property type="entry name" value="Phasin"/>
</dbReference>
<reference evidence="2" key="1">
    <citation type="submission" date="2024-01" db="EMBL/GenBank/DDBJ databases">
        <title>Sequencing the genomes of a sandfly, Sergentomyia squamirostris, and its two endosymbionts.</title>
        <authorList>
            <person name="Itokawa K."/>
            <person name="Sanjoba C."/>
        </authorList>
    </citation>
    <scope>NUCLEOTIDE SEQUENCE</scope>
    <source>
        <strain evidence="2">RiSSQ</strain>
    </source>
</reference>
<gene>
    <name evidence="2" type="ORF">DMENIID0002_05880</name>
</gene>
<accession>A0AAT9G829</accession>
<evidence type="ECO:0000259" key="1">
    <source>
        <dbReference type="Pfam" id="PF09361"/>
    </source>
</evidence>
<dbReference type="AlphaFoldDB" id="A0AAT9G829"/>
<protein>
    <recommendedName>
        <fullName evidence="1">Phasin domain-containing protein</fullName>
    </recommendedName>
</protein>
<name>A0AAT9G829_9RICK</name>
<sequence>MTNSTAQFVDFMKSFMNPEVYINSVKNLPVMDFSAMSDTIKKSTKILTTTNQIVTESLQSMIQKNSEDFQNNAMNMLNSTKDAITSGDLNQIAECQQKYLKSTCETSINNIKEFVSMASDTSMKMFDAINSMTGEMTKTCDNIKNKA</sequence>
<dbReference type="Pfam" id="PF09361">
    <property type="entry name" value="Phasin_2"/>
    <property type="match status" value="1"/>
</dbReference>